<evidence type="ECO:0000256" key="9">
    <source>
        <dbReference type="ARBA" id="ARBA00023224"/>
    </source>
</evidence>
<comment type="caution">
    <text evidence="11">The sequence shown here is derived from an EMBL/GenBank/DDBJ whole genome shotgun (WGS) entry which is preliminary data.</text>
</comment>
<evidence type="ECO:0000256" key="6">
    <source>
        <dbReference type="ARBA" id="ARBA00022989"/>
    </source>
</evidence>
<feature type="transmembrane region" description="Helical" evidence="10">
    <location>
        <begin position="158"/>
        <end position="178"/>
    </location>
</feature>
<evidence type="ECO:0000313" key="11">
    <source>
        <dbReference type="EMBL" id="KAB0792522.1"/>
    </source>
</evidence>
<feature type="transmembrane region" description="Helical" evidence="10">
    <location>
        <begin position="34"/>
        <end position="55"/>
    </location>
</feature>
<dbReference type="GO" id="GO:0004984">
    <property type="term" value="F:olfactory receptor activity"/>
    <property type="evidence" value="ECO:0007669"/>
    <property type="project" value="InterPro"/>
</dbReference>
<keyword evidence="8 10" id="KW-0675">Receptor</keyword>
<keyword evidence="6 10" id="KW-1133">Transmembrane helix</keyword>
<evidence type="ECO:0000256" key="10">
    <source>
        <dbReference type="RuleBase" id="RU351113"/>
    </source>
</evidence>
<evidence type="ECO:0000256" key="4">
    <source>
        <dbReference type="ARBA" id="ARBA00022692"/>
    </source>
</evidence>
<dbReference type="EMBL" id="VVIM01000010">
    <property type="protein sequence ID" value="KAB0792522.1"/>
    <property type="molecule type" value="Genomic_DNA"/>
</dbReference>
<protein>
    <recommendedName>
        <fullName evidence="10">Odorant receptor</fullName>
    </recommendedName>
</protein>
<accession>A0A5N4A5E2</accession>
<feature type="transmembrane region" description="Helical" evidence="10">
    <location>
        <begin position="248"/>
        <end position="270"/>
    </location>
</feature>
<dbReference type="PANTHER" id="PTHR21137">
    <property type="entry name" value="ODORANT RECEPTOR"/>
    <property type="match status" value="1"/>
</dbReference>
<feature type="transmembrane region" description="Helical" evidence="10">
    <location>
        <begin position="282"/>
        <end position="301"/>
    </location>
</feature>
<proteinExistence type="inferred from homology"/>
<dbReference type="GO" id="GO:0007165">
    <property type="term" value="P:signal transduction"/>
    <property type="evidence" value="ECO:0007669"/>
    <property type="project" value="UniProtKB-KW"/>
</dbReference>
<sequence length="375" mass="43354">MTGHPSDTYFSVAGKYAKRTGLFLKENVSIREKMFSYGLLSLVYFNFSLICSILYEGWNESNGINDVIPTLGYLNVIPRTAIIRFHKLKLVKTLRMLDEVNICNSDRRRQFKAVIETYMKWVFQITCSLALSVVVVGTITWYFTRLTPLPFGIMPKWALNYSFTSCLIIQLITFPFIAHEYVMIDCLKVGILIQLQMHFKNLRLDILNLLSCCTEDGVDSWEYLQNEVKKVNIYWDTLKDICTKIEDVFNLCVFSTVINYSLYLCCTYLGMSHIPLYGAEFWLIIFYLFASSFMFVADCWFTQRVITESDQVASSCYDVDFVGTDLKFQKALMLMIGKAKRPVRFTIGKFAPFCIVTLVVIAKVSFSYVTFLENI</sequence>
<evidence type="ECO:0000256" key="2">
    <source>
        <dbReference type="ARBA" id="ARBA00022475"/>
    </source>
</evidence>
<evidence type="ECO:0000256" key="5">
    <source>
        <dbReference type="ARBA" id="ARBA00022725"/>
    </source>
</evidence>
<keyword evidence="7 10" id="KW-0472">Membrane</keyword>
<comment type="similarity">
    <text evidence="10">Belongs to the insect chemoreceptor superfamily. Heteromeric odorant receptor channel (TC 1.A.69) family.</text>
</comment>
<dbReference type="GO" id="GO:0005886">
    <property type="term" value="C:plasma membrane"/>
    <property type="evidence" value="ECO:0007669"/>
    <property type="project" value="UniProtKB-SubCell"/>
</dbReference>
<keyword evidence="2" id="KW-1003">Cell membrane</keyword>
<dbReference type="InterPro" id="IPR004117">
    <property type="entry name" value="7tm6_olfct_rcpt"/>
</dbReference>
<feature type="transmembrane region" description="Helical" evidence="10">
    <location>
        <begin position="350"/>
        <end position="371"/>
    </location>
</feature>
<keyword evidence="12" id="KW-1185">Reference proteome</keyword>
<keyword evidence="9 10" id="KW-0807">Transducer</keyword>
<evidence type="ECO:0000313" key="12">
    <source>
        <dbReference type="Proteomes" id="UP000327044"/>
    </source>
</evidence>
<keyword evidence="4 10" id="KW-0812">Transmembrane</keyword>
<feature type="transmembrane region" description="Helical" evidence="10">
    <location>
        <begin position="67"/>
        <end position="86"/>
    </location>
</feature>
<evidence type="ECO:0000256" key="7">
    <source>
        <dbReference type="ARBA" id="ARBA00023136"/>
    </source>
</evidence>
<dbReference type="GO" id="GO:0005549">
    <property type="term" value="F:odorant binding"/>
    <property type="evidence" value="ECO:0007669"/>
    <property type="project" value="InterPro"/>
</dbReference>
<organism evidence="11 12">
    <name type="scientific">Photinus pyralis</name>
    <name type="common">Common eastern firefly</name>
    <name type="synonym">Lampyris pyralis</name>
    <dbReference type="NCBI Taxonomy" id="7054"/>
    <lineage>
        <taxon>Eukaryota</taxon>
        <taxon>Metazoa</taxon>
        <taxon>Ecdysozoa</taxon>
        <taxon>Arthropoda</taxon>
        <taxon>Hexapoda</taxon>
        <taxon>Insecta</taxon>
        <taxon>Pterygota</taxon>
        <taxon>Neoptera</taxon>
        <taxon>Endopterygota</taxon>
        <taxon>Coleoptera</taxon>
        <taxon>Polyphaga</taxon>
        <taxon>Elateriformia</taxon>
        <taxon>Elateroidea</taxon>
        <taxon>Lampyridae</taxon>
        <taxon>Lampyrinae</taxon>
        <taxon>Photinus</taxon>
    </lineage>
</organism>
<evidence type="ECO:0000256" key="3">
    <source>
        <dbReference type="ARBA" id="ARBA00022606"/>
    </source>
</evidence>
<comment type="subcellular location">
    <subcellularLocation>
        <location evidence="1 10">Cell membrane</location>
        <topology evidence="1 10">Multi-pass membrane protein</topology>
    </subcellularLocation>
</comment>
<dbReference type="Proteomes" id="UP000327044">
    <property type="component" value="Unassembled WGS sequence"/>
</dbReference>
<gene>
    <name evidence="11" type="ORF">PPYR_14481</name>
</gene>
<dbReference type="PANTHER" id="PTHR21137:SF35">
    <property type="entry name" value="ODORANT RECEPTOR 19A-RELATED"/>
    <property type="match status" value="1"/>
</dbReference>
<evidence type="ECO:0000256" key="8">
    <source>
        <dbReference type="ARBA" id="ARBA00023170"/>
    </source>
</evidence>
<dbReference type="AlphaFoldDB" id="A0A5N4A5E2"/>
<reference evidence="11 12" key="1">
    <citation type="journal article" date="2018" name="Elife">
        <title>Firefly genomes illuminate parallel origins of bioluminescence in beetles.</title>
        <authorList>
            <person name="Fallon T.R."/>
            <person name="Lower S.E."/>
            <person name="Chang C.H."/>
            <person name="Bessho-Uehara M."/>
            <person name="Martin G.J."/>
            <person name="Bewick A.J."/>
            <person name="Behringer M."/>
            <person name="Debat H.J."/>
            <person name="Wong I."/>
            <person name="Day J.C."/>
            <person name="Suvorov A."/>
            <person name="Silva C.J."/>
            <person name="Stanger-Hall K.F."/>
            <person name="Hall D.W."/>
            <person name="Schmitz R.J."/>
            <person name="Nelson D.R."/>
            <person name="Lewis S.M."/>
            <person name="Shigenobu S."/>
            <person name="Bybee S.M."/>
            <person name="Larracuente A.M."/>
            <person name="Oba Y."/>
            <person name="Weng J.K."/>
        </authorList>
    </citation>
    <scope>NUCLEOTIDE SEQUENCE [LARGE SCALE GENOMIC DNA]</scope>
    <source>
        <strain evidence="11">1611_PpyrPB1</strain>
        <tissue evidence="11">Whole body</tissue>
    </source>
</reference>
<evidence type="ECO:0000256" key="1">
    <source>
        <dbReference type="ARBA" id="ARBA00004651"/>
    </source>
</evidence>
<feature type="transmembrane region" description="Helical" evidence="10">
    <location>
        <begin position="121"/>
        <end position="143"/>
    </location>
</feature>
<keyword evidence="3 10" id="KW-0716">Sensory transduction</keyword>
<dbReference type="Pfam" id="PF02949">
    <property type="entry name" value="7tm_6"/>
    <property type="match status" value="1"/>
</dbReference>
<dbReference type="InParanoid" id="A0A5N4A5E2"/>
<keyword evidence="5 10" id="KW-0552">Olfaction</keyword>
<name>A0A5N4A5E2_PHOPY</name>